<dbReference type="KEGG" id="gab:108480500"/>
<accession>A0A0B0PTP6</accession>
<reference evidence="2" key="1">
    <citation type="submission" date="2014-09" db="EMBL/GenBank/DDBJ databases">
        <authorList>
            <person name="Mudge J."/>
            <person name="Ramaraj T."/>
            <person name="Lindquist I.E."/>
            <person name="Bharti A.K."/>
            <person name="Sundararajan A."/>
            <person name="Cameron C.T."/>
            <person name="Woodward J.E."/>
            <person name="May G.D."/>
            <person name="Brubaker C."/>
            <person name="Broadhvest J."/>
            <person name="Wilkins T.A."/>
        </authorList>
    </citation>
    <scope>NUCLEOTIDE SEQUENCE</scope>
    <source>
        <strain evidence="2">cv. AKA8401</strain>
    </source>
</reference>
<evidence type="ECO:0000313" key="2">
    <source>
        <dbReference type="Proteomes" id="UP000032142"/>
    </source>
</evidence>
<dbReference type="InterPro" id="IPR025486">
    <property type="entry name" value="DUF4378"/>
</dbReference>
<gene>
    <name evidence="1" type="ORF">F383_14190</name>
</gene>
<dbReference type="PANTHER" id="PTHR47071:SF2">
    <property type="entry name" value="PROTEIN TRM32"/>
    <property type="match status" value="1"/>
</dbReference>
<dbReference type="Pfam" id="PF14309">
    <property type="entry name" value="DUF4378"/>
    <property type="match status" value="1"/>
</dbReference>
<dbReference type="PANTHER" id="PTHR47071">
    <property type="entry name" value="PROTEIN TRM32"/>
    <property type="match status" value="1"/>
</dbReference>
<dbReference type="AlphaFoldDB" id="A0A0B0PTP6"/>
<dbReference type="OMA" id="QETECHA"/>
<proteinExistence type="predicted"/>
<sequence length="520" mass="60264">MGREIDNDDDVEFESYHHHHPSCMGAIFDYHHWYNVKKMFPYRKYNWGRHVKCCANPRTVSMEREVIETQGLLHAEVDHFQVPQQTRKTSLSINKSSNKASTKGFSARPELLQMYSTHHLEHSGFGFGWINPIILINMRTDTSGMSSTSSPAEGKTSDSPRTRYLRFRTLEHKQKEVWSFRKGEKKQVAGTQSSQESDYQKLNRFVMNRLKDFKQRMKQAIKESRKGTNHTIQVSINEDGTDLDINNGRLDRMSRTKLINKSLDRYTESFKHGAHNGPKSISIGEGIDKFELVEAVIEAELQESMREINNHDDFSSTCLSMETNDENIAKPCDLAMEETSPHQEQERVCEDNPSREQEVDLCYNYVRDILELSGLLQNQYLHPWYSPHQPLNPLLFKQLETLLHPELKHCSIDDHQLVFDLVNEALVVMSEKASVHKFPKPFNRGIGLMFKGNAVLLQEVWRYVSGNMWFQQEHDGSLDDIVGLDMEKDAWMFLQGEDDFVALELQELVFDGLLDELLCN</sequence>
<organism evidence="1 2">
    <name type="scientific">Gossypium arboreum</name>
    <name type="common">Tree cotton</name>
    <name type="synonym">Gossypium nanking</name>
    <dbReference type="NCBI Taxonomy" id="29729"/>
    <lineage>
        <taxon>Eukaryota</taxon>
        <taxon>Viridiplantae</taxon>
        <taxon>Streptophyta</taxon>
        <taxon>Embryophyta</taxon>
        <taxon>Tracheophyta</taxon>
        <taxon>Spermatophyta</taxon>
        <taxon>Magnoliopsida</taxon>
        <taxon>eudicotyledons</taxon>
        <taxon>Gunneridae</taxon>
        <taxon>Pentapetalae</taxon>
        <taxon>rosids</taxon>
        <taxon>malvids</taxon>
        <taxon>Malvales</taxon>
        <taxon>Malvaceae</taxon>
        <taxon>Malvoideae</taxon>
        <taxon>Gossypium</taxon>
    </lineage>
</organism>
<evidence type="ECO:0000313" key="1">
    <source>
        <dbReference type="EMBL" id="KHG28227.1"/>
    </source>
</evidence>
<dbReference type="OrthoDB" id="758104at2759"/>
<name>A0A0B0PTP6_GOSAR</name>
<keyword evidence="2" id="KW-1185">Reference proteome</keyword>
<protein>
    <submittedName>
        <fullName evidence="1">Leucine-rich repeat-containing 8A</fullName>
    </submittedName>
</protein>
<dbReference type="InterPro" id="IPR044257">
    <property type="entry name" value="TRM32-like"/>
</dbReference>
<dbReference type="EMBL" id="KN444126">
    <property type="protein sequence ID" value="KHG28227.1"/>
    <property type="molecule type" value="Genomic_DNA"/>
</dbReference>
<dbReference type="Proteomes" id="UP000032142">
    <property type="component" value="Unassembled WGS sequence"/>
</dbReference>